<dbReference type="Pfam" id="PF09384">
    <property type="entry name" value="UTP15_C"/>
    <property type="match status" value="1"/>
</dbReference>
<keyword evidence="5" id="KW-0539">Nucleus</keyword>
<reference evidence="9" key="1">
    <citation type="submission" date="2023-05" db="EMBL/GenBank/DDBJ databases">
        <title>Nepenthes gracilis genome sequencing.</title>
        <authorList>
            <person name="Fukushima K."/>
        </authorList>
    </citation>
    <scope>NUCLEOTIDE SEQUENCE</scope>
    <source>
        <strain evidence="9">SING2019-196</strain>
    </source>
</reference>
<evidence type="ECO:0000313" key="10">
    <source>
        <dbReference type="Proteomes" id="UP001279734"/>
    </source>
</evidence>
<feature type="repeat" description="WD" evidence="6">
    <location>
        <begin position="129"/>
        <end position="171"/>
    </location>
</feature>
<dbReference type="InterPro" id="IPR001680">
    <property type="entry name" value="WD40_rpt"/>
</dbReference>
<keyword evidence="10" id="KW-1185">Reference proteome</keyword>
<evidence type="ECO:0000256" key="2">
    <source>
        <dbReference type="ARBA" id="ARBA00022552"/>
    </source>
</evidence>
<dbReference type="InterPro" id="IPR015943">
    <property type="entry name" value="WD40/YVTN_repeat-like_dom_sf"/>
</dbReference>
<dbReference type="AlphaFoldDB" id="A0AAD3XFB9"/>
<comment type="caution">
    <text evidence="9">The sequence shown here is derived from an EMBL/GenBank/DDBJ whole genome shotgun (WGS) entry which is preliminary data.</text>
</comment>
<evidence type="ECO:0000256" key="1">
    <source>
        <dbReference type="ARBA" id="ARBA00004604"/>
    </source>
</evidence>
<dbReference type="GO" id="GO:0005730">
    <property type="term" value="C:nucleolus"/>
    <property type="evidence" value="ECO:0007669"/>
    <property type="project" value="UniProtKB-SubCell"/>
</dbReference>
<dbReference type="PROSITE" id="PS50082">
    <property type="entry name" value="WD_REPEATS_2"/>
    <property type="match status" value="2"/>
</dbReference>
<feature type="compositionally biased region" description="Basic residues" evidence="7">
    <location>
        <begin position="15"/>
        <end position="25"/>
    </location>
</feature>
<keyword evidence="4" id="KW-0677">Repeat</keyword>
<dbReference type="Pfam" id="PF00400">
    <property type="entry name" value="WD40"/>
    <property type="match status" value="4"/>
</dbReference>
<dbReference type="PANTHER" id="PTHR19924:SF26">
    <property type="entry name" value="U3 SMALL NUCLEOLAR RNA-ASSOCIATED PROTEIN 15 HOMOLOG"/>
    <property type="match status" value="1"/>
</dbReference>
<dbReference type="InterPro" id="IPR018983">
    <property type="entry name" value="U3_snoRNA-assocProt_15_C"/>
</dbReference>
<keyword evidence="2" id="KW-0698">rRNA processing</keyword>
<organism evidence="9 10">
    <name type="scientific">Nepenthes gracilis</name>
    <name type="common">Slender pitcher plant</name>
    <dbReference type="NCBI Taxonomy" id="150966"/>
    <lineage>
        <taxon>Eukaryota</taxon>
        <taxon>Viridiplantae</taxon>
        <taxon>Streptophyta</taxon>
        <taxon>Embryophyta</taxon>
        <taxon>Tracheophyta</taxon>
        <taxon>Spermatophyta</taxon>
        <taxon>Magnoliopsida</taxon>
        <taxon>eudicotyledons</taxon>
        <taxon>Gunneridae</taxon>
        <taxon>Pentapetalae</taxon>
        <taxon>Caryophyllales</taxon>
        <taxon>Nepenthaceae</taxon>
        <taxon>Nepenthes</taxon>
    </lineage>
</organism>
<feature type="region of interest" description="Disordered" evidence="7">
    <location>
        <begin position="1"/>
        <end position="32"/>
    </location>
</feature>
<dbReference type="PROSITE" id="PS50294">
    <property type="entry name" value="WD_REPEATS_REGION"/>
    <property type="match status" value="1"/>
</dbReference>
<comment type="subcellular location">
    <subcellularLocation>
        <location evidence="1">Nucleus</location>
        <location evidence="1">Nucleolus</location>
    </subcellularLocation>
</comment>
<evidence type="ECO:0000256" key="5">
    <source>
        <dbReference type="ARBA" id="ARBA00023242"/>
    </source>
</evidence>
<evidence type="ECO:0000256" key="4">
    <source>
        <dbReference type="ARBA" id="ARBA00022737"/>
    </source>
</evidence>
<dbReference type="InterPro" id="IPR036322">
    <property type="entry name" value="WD40_repeat_dom_sf"/>
</dbReference>
<name>A0AAD3XFB9_NEPGR</name>
<dbReference type="SMART" id="SM00320">
    <property type="entry name" value="WD40"/>
    <property type="match status" value="6"/>
</dbReference>
<dbReference type="Proteomes" id="UP001279734">
    <property type="component" value="Unassembled WGS sequence"/>
</dbReference>
<sequence>MAEEPSFSKNFPTKSRLKPTSKKRRSSPESKYWKSFKTQQISGLVSSITSIDFSPCPPHLFAVTHSASLSIYNSHHPDSPRQPVSTISAFTDVAYSASFRSDGKLIAAGGESGIIQVFETKSRNPLRQLRGHSRPVRLVKYPRIDRLHLFSGGDDSVVKYWDVAAEAQLNDFLGHKDYVRSGCGSPVDDNVFITGSYDHTVRVWDVRGSNSESSTMVINHGKPVEDAVFLPSGGLIATAGGNVVKIWDVIGGGKCVYSMESHNKTVTSVCVGKVGRDTGEESEQYRLLSVSLDGYLKVFDYSKLKITFSVRFLQPLLSVGFSPDCSTRVIGTSNGIIYMGKRKTAIKEEPTAGGFVGFHFMEEPQRRVLRPSNFRYFHRGQSEKPSKGDFVVLRPKKVKLAEHDKLLKKFRHKDAFVSALRKKNPENVMAVIEELVARKKLLKCVTNLDMEELEELLMFFQKYSAQPRYSGLLMQFAIKVLQIRAEDIQASETLIGHARNLKRSIDEEIRIQQSLLEIQGIISPIMRIAGRR</sequence>
<dbReference type="EMBL" id="BSYO01000003">
    <property type="protein sequence ID" value="GMH02655.1"/>
    <property type="molecule type" value="Genomic_DNA"/>
</dbReference>
<evidence type="ECO:0000256" key="6">
    <source>
        <dbReference type="PROSITE-ProRule" id="PRU00221"/>
    </source>
</evidence>
<dbReference type="FunFam" id="2.130.10.10:FF:001192">
    <property type="entry name" value="Protein SLOW WALKER 1"/>
    <property type="match status" value="1"/>
</dbReference>
<protein>
    <recommendedName>
        <fullName evidence="8">U3 small nucleolar RNA-associated protein 15 C-terminal domain-containing protein</fullName>
    </recommendedName>
</protein>
<feature type="repeat" description="WD" evidence="6">
    <location>
        <begin position="172"/>
        <end position="214"/>
    </location>
</feature>
<evidence type="ECO:0000313" key="9">
    <source>
        <dbReference type="EMBL" id="GMH02655.1"/>
    </source>
</evidence>
<gene>
    <name evidence="9" type="ORF">Nepgr_004494</name>
</gene>
<dbReference type="CDD" id="cd00200">
    <property type="entry name" value="WD40"/>
    <property type="match status" value="1"/>
</dbReference>
<dbReference type="Gene3D" id="2.130.10.10">
    <property type="entry name" value="YVTN repeat-like/Quinoprotein amine dehydrogenase"/>
    <property type="match status" value="2"/>
</dbReference>
<dbReference type="GO" id="GO:0006364">
    <property type="term" value="P:rRNA processing"/>
    <property type="evidence" value="ECO:0007669"/>
    <property type="project" value="UniProtKB-KW"/>
</dbReference>
<dbReference type="PRINTS" id="PR00320">
    <property type="entry name" value="GPROTEINBRPT"/>
</dbReference>
<keyword evidence="3 6" id="KW-0853">WD repeat</keyword>
<proteinExistence type="predicted"/>
<dbReference type="PANTHER" id="PTHR19924">
    <property type="entry name" value="UTP15 U3 SMALL NUCLEOLAR RNA-ASSOCIATED PROTEIN 15 FAMILY MEMBER"/>
    <property type="match status" value="1"/>
</dbReference>
<evidence type="ECO:0000256" key="7">
    <source>
        <dbReference type="SAM" id="MobiDB-lite"/>
    </source>
</evidence>
<accession>A0AAD3XFB9</accession>
<evidence type="ECO:0000256" key="3">
    <source>
        <dbReference type="ARBA" id="ARBA00022574"/>
    </source>
</evidence>
<dbReference type="SUPFAM" id="SSF50978">
    <property type="entry name" value="WD40 repeat-like"/>
    <property type="match status" value="1"/>
</dbReference>
<evidence type="ECO:0000259" key="8">
    <source>
        <dbReference type="Pfam" id="PF09384"/>
    </source>
</evidence>
<dbReference type="GO" id="GO:0045943">
    <property type="term" value="P:positive regulation of transcription by RNA polymerase I"/>
    <property type="evidence" value="ECO:0007669"/>
    <property type="project" value="TreeGrafter"/>
</dbReference>
<dbReference type="InterPro" id="IPR020472">
    <property type="entry name" value="WD40_PAC1"/>
</dbReference>
<feature type="domain" description="U3 small nucleolar RNA-associated protein 15 C-terminal" evidence="8">
    <location>
        <begin position="383"/>
        <end position="525"/>
    </location>
</feature>